<gene>
    <name evidence="2" type="ORF">E5676_scaffold169G00550</name>
    <name evidence="1" type="ORF">E6C27_scaffold64G00560</name>
</gene>
<name>A0A5A7TCX7_CUCMM</name>
<organism evidence="1 3">
    <name type="scientific">Cucumis melo var. makuwa</name>
    <name type="common">Oriental melon</name>
    <dbReference type="NCBI Taxonomy" id="1194695"/>
    <lineage>
        <taxon>Eukaryota</taxon>
        <taxon>Viridiplantae</taxon>
        <taxon>Streptophyta</taxon>
        <taxon>Embryophyta</taxon>
        <taxon>Tracheophyta</taxon>
        <taxon>Spermatophyta</taxon>
        <taxon>Magnoliopsida</taxon>
        <taxon>eudicotyledons</taxon>
        <taxon>Gunneridae</taxon>
        <taxon>Pentapetalae</taxon>
        <taxon>rosids</taxon>
        <taxon>fabids</taxon>
        <taxon>Cucurbitales</taxon>
        <taxon>Cucurbitaceae</taxon>
        <taxon>Benincaseae</taxon>
        <taxon>Cucumis</taxon>
    </lineage>
</organism>
<dbReference type="Proteomes" id="UP000321393">
    <property type="component" value="Unassembled WGS sequence"/>
</dbReference>
<dbReference type="OrthoDB" id="618098at2759"/>
<proteinExistence type="predicted"/>
<dbReference type="EMBL" id="SSTE01018412">
    <property type="protein sequence ID" value="KAA0039265.1"/>
    <property type="molecule type" value="Genomic_DNA"/>
</dbReference>
<dbReference type="AlphaFoldDB" id="A0A5A7TCX7"/>
<comment type="caution">
    <text evidence="1">The sequence shown here is derived from an EMBL/GenBank/DDBJ whole genome shotgun (WGS) entry which is preliminary data.</text>
</comment>
<evidence type="ECO:0000313" key="4">
    <source>
        <dbReference type="Proteomes" id="UP000321947"/>
    </source>
</evidence>
<sequence length="189" mass="21524">MHSITFRVEECFRLKYSFAIVGHFHHHATFASELPWGIGRDVHKGERACSRLPYVHNVERQIATNALGVCNTKQDFVYVLVGWEGSASDSRIPTSSPVLKHVWTKEKEGTLVECLVDLVSMGDENSKMRTSRFVDTFVGVGSNEPTRYEGFDIPDRNEKFASVYSQGIDMSDEDVRPSRPSARLRIWRD</sequence>
<evidence type="ECO:0000313" key="2">
    <source>
        <dbReference type="EMBL" id="TYK00451.1"/>
    </source>
</evidence>
<evidence type="ECO:0000313" key="1">
    <source>
        <dbReference type="EMBL" id="KAA0039265.1"/>
    </source>
</evidence>
<protein>
    <submittedName>
        <fullName evidence="1">Retrotransposon protein</fullName>
    </submittedName>
</protein>
<evidence type="ECO:0000313" key="3">
    <source>
        <dbReference type="Proteomes" id="UP000321393"/>
    </source>
</evidence>
<dbReference type="Proteomes" id="UP000321947">
    <property type="component" value="Unassembled WGS sequence"/>
</dbReference>
<accession>A0A5A7TCX7</accession>
<dbReference type="EMBL" id="SSTD01016718">
    <property type="protein sequence ID" value="TYK00451.1"/>
    <property type="molecule type" value="Genomic_DNA"/>
</dbReference>
<reference evidence="3 4" key="1">
    <citation type="submission" date="2019-08" db="EMBL/GenBank/DDBJ databases">
        <title>Draft genome sequences of two oriental melons (Cucumis melo L. var makuwa).</title>
        <authorList>
            <person name="Kwon S.-Y."/>
        </authorList>
    </citation>
    <scope>NUCLEOTIDE SEQUENCE [LARGE SCALE GENOMIC DNA]</scope>
    <source>
        <strain evidence="4">cv. Chang Bougi</strain>
        <strain evidence="3">cv. SW 3</strain>
        <tissue evidence="1">Leaf</tissue>
    </source>
</reference>